<accession>A0ABW6KH61</accession>
<feature type="compositionally biased region" description="Basic and acidic residues" evidence="9">
    <location>
        <begin position="1"/>
        <end position="20"/>
    </location>
</feature>
<evidence type="ECO:0000256" key="1">
    <source>
        <dbReference type="ARBA" id="ARBA00022645"/>
    </source>
</evidence>
<feature type="domain" description="Penicillin-binding protein transpeptidase" evidence="11">
    <location>
        <begin position="353"/>
        <end position="639"/>
    </location>
</feature>
<feature type="domain" description="Glycosyl transferase family 51" evidence="12">
    <location>
        <begin position="85"/>
        <end position="258"/>
    </location>
</feature>
<dbReference type="Gene3D" id="1.10.3810.10">
    <property type="entry name" value="Biosynthetic peptidoglycan transglycosylase-like"/>
    <property type="match status" value="1"/>
</dbReference>
<keyword evidence="4 13" id="KW-0808">Transferase</keyword>
<evidence type="ECO:0000313" key="13">
    <source>
        <dbReference type="EMBL" id="MFE8702198.1"/>
    </source>
</evidence>
<organism evidence="13 14">
    <name type="scientific">Cytobacillus spartinae</name>
    <dbReference type="NCBI Taxonomy" id="3299023"/>
    <lineage>
        <taxon>Bacteria</taxon>
        <taxon>Bacillati</taxon>
        <taxon>Bacillota</taxon>
        <taxon>Bacilli</taxon>
        <taxon>Bacillales</taxon>
        <taxon>Bacillaceae</taxon>
        <taxon>Cytobacillus</taxon>
    </lineage>
</organism>
<evidence type="ECO:0000256" key="2">
    <source>
        <dbReference type="ARBA" id="ARBA00022670"/>
    </source>
</evidence>
<dbReference type="Pfam" id="PF00912">
    <property type="entry name" value="Transgly"/>
    <property type="match status" value="1"/>
</dbReference>
<feature type="compositionally biased region" description="Acidic residues" evidence="9">
    <location>
        <begin position="800"/>
        <end position="823"/>
    </location>
</feature>
<evidence type="ECO:0000256" key="6">
    <source>
        <dbReference type="ARBA" id="ARBA00023268"/>
    </source>
</evidence>
<keyword evidence="2" id="KW-0645">Protease</keyword>
<feature type="region of interest" description="Disordered" evidence="9">
    <location>
        <begin position="786"/>
        <end position="872"/>
    </location>
</feature>
<feature type="region of interest" description="Disordered" evidence="9">
    <location>
        <begin position="1"/>
        <end position="25"/>
    </location>
</feature>
<dbReference type="PANTHER" id="PTHR32282:SF29">
    <property type="entry name" value="PENICILLIN-BINDING PROTEIN 1A"/>
    <property type="match status" value="1"/>
</dbReference>
<evidence type="ECO:0000256" key="4">
    <source>
        <dbReference type="ARBA" id="ARBA00022679"/>
    </source>
</evidence>
<sequence length="872" mass="95679">MAEKYQSREERRKQIANKEGKKGKRNSKGLFKRIFLILIALGIVGLLTGVITFAFMVKDTPKLDEKLLKDPISSELYDMDKNLITEIGTVGSSNRDYVEYEDIPKLVENAFIAVEDSRFYKHNGIDVIRLGGAVIANVTDGFGSEGASTITQQVVKNSFLTHDKTLSRKAQEAWLSFQLERKYTKQEIFEMYVNKIWMASGGHGVATAAKVYYGKELDELTLAEAALLAGMPQSPANYDPFENPEKAEKRRNIVLTLMEHHGFITQEEMDEAKSVDVTASLVEEKNRKNGEIPYDDFIGQVIKEINKKYPDLDPFSEGLKIYTTLDPNAQGYVENMLNSNEIVQFPDEKFQAGITLLDTKTGEIRALGGGRDQEDVTFGFNYATDSKRQPGSTIKPILDYGPAIEHLKWGTYHALDDKPYTYSNGKKINNWDNKHMGPMSMRTALALSRNIPALQAMQAVGLDQSKNFAINLGIPLKEIHEAYSIGGLGGADKGVSSLEMAGAYSAFGNNGFFTPPHSVIEIELRDGTKLNMKPETEVVMQDYTAFMVTDMLKSVVDWGTGTMANVSGLDVAGKTGTTNYSKEDKDKYGIPNGAVPDSWFVGYTTNYTAAVWTGYENQTKNYLIGKEQKISQTIFKNLMAHVSQGVETPDFTVPSSVERVQIEKGTIPAKLASEFTPKDQVANEYAVKGHAPTEVSEKYDKPETPSNLSAVYEEETGEIVLTWEYALDGDGEEASDIQFEVLAALNDGAEQPLTITPSTELRLRAEFGGYYSFKVIAVREEQKSDPATTMIEVPDPFNLGDDDEDDSAGDGQDDEDDQQDGEGEGNQSGNNNGNQGGNNNGSGQGGQSGGDNSDGGNSGDDNSGGSDSDSDD</sequence>
<feature type="compositionally biased region" description="Low complexity" evidence="9">
    <location>
        <begin position="859"/>
        <end position="872"/>
    </location>
</feature>
<dbReference type="EMBL" id="JBIACK010000008">
    <property type="protein sequence ID" value="MFE8702198.1"/>
    <property type="molecule type" value="Genomic_DNA"/>
</dbReference>
<evidence type="ECO:0000256" key="8">
    <source>
        <dbReference type="ARBA" id="ARBA00049902"/>
    </source>
</evidence>
<evidence type="ECO:0000259" key="12">
    <source>
        <dbReference type="Pfam" id="PF00912"/>
    </source>
</evidence>
<comment type="catalytic activity">
    <reaction evidence="7">
        <text>Preferential cleavage: (Ac)2-L-Lys-D-Ala-|-D-Ala. Also transpeptidation of peptidyl-alanyl moieties that are N-acyl substituents of D-alanine.</text>
        <dbReference type="EC" id="3.4.16.4"/>
    </reaction>
</comment>
<dbReference type="PANTHER" id="PTHR32282">
    <property type="entry name" value="BINDING PROTEIN TRANSPEPTIDASE, PUTATIVE-RELATED"/>
    <property type="match status" value="1"/>
</dbReference>
<dbReference type="InterPro" id="IPR050396">
    <property type="entry name" value="Glycosyltr_51/Transpeptidase"/>
</dbReference>
<dbReference type="SUPFAM" id="SSF56601">
    <property type="entry name" value="beta-lactamase/transpeptidase-like"/>
    <property type="match status" value="1"/>
</dbReference>
<keyword evidence="10" id="KW-0472">Membrane</keyword>
<dbReference type="InterPro" id="IPR023346">
    <property type="entry name" value="Lysozyme-like_dom_sf"/>
</dbReference>
<dbReference type="SUPFAM" id="SSF53955">
    <property type="entry name" value="Lysozyme-like"/>
    <property type="match status" value="1"/>
</dbReference>
<evidence type="ECO:0000256" key="9">
    <source>
        <dbReference type="SAM" id="MobiDB-lite"/>
    </source>
</evidence>
<evidence type="ECO:0000256" key="7">
    <source>
        <dbReference type="ARBA" id="ARBA00034000"/>
    </source>
</evidence>
<dbReference type="InterPro" id="IPR036950">
    <property type="entry name" value="PBP_transglycosylase"/>
</dbReference>
<dbReference type="RefSeq" id="WP_389362158.1">
    <property type="nucleotide sequence ID" value="NZ_JBIACK010000008.1"/>
</dbReference>
<dbReference type="Gene3D" id="3.40.710.10">
    <property type="entry name" value="DD-peptidase/beta-lactamase superfamily"/>
    <property type="match status" value="1"/>
</dbReference>
<evidence type="ECO:0000256" key="5">
    <source>
        <dbReference type="ARBA" id="ARBA00022801"/>
    </source>
</evidence>
<dbReference type="NCBIfam" id="TIGR02074">
    <property type="entry name" value="PBP_1a_fam"/>
    <property type="match status" value="1"/>
</dbReference>
<protein>
    <submittedName>
        <fullName evidence="13">Transglycosylase domain-containing protein</fullName>
        <ecNumber evidence="13">2.4.-.-</ecNumber>
    </submittedName>
</protein>
<name>A0ABW6KH61_9BACI</name>
<dbReference type="InterPro" id="IPR012338">
    <property type="entry name" value="Beta-lactam/transpept-like"/>
</dbReference>
<keyword evidence="14" id="KW-1185">Reference proteome</keyword>
<dbReference type="Proteomes" id="UP001601059">
    <property type="component" value="Unassembled WGS sequence"/>
</dbReference>
<dbReference type="Pfam" id="PF00905">
    <property type="entry name" value="Transpeptidase"/>
    <property type="match status" value="1"/>
</dbReference>
<keyword evidence="10" id="KW-0812">Transmembrane</keyword>
<evidence type="ECO:0000256" key="10">
    <source>
        <dbReference type="SAM" id="Phobius"/>
    </source>
</evidence>
<keyword evidence="5" id="KW-0378">Hydrolase</keyword>
<dbReference type="EC" id="2.4.-.-" evidence="13"/>
<comment type="caution">
    <text evidence="13">The sequence shown here is derived from an EMBL/GenBank/DDBJ whole genome shotgun (WGS) entry which is preliminary data.</text>
</comment>
<comment type="catalytic activity">
    <reaction evidence="8">
        <text>[GlcNAc-(1-&gt;4)-Mur2Ac(oyl-L-Ala-gamma-D-Glu-L-Lys-D-Ala-D-Ala)](n)-di-trans,octa-cis-undecaprenyl diphosphate + beta-D-GlcNAc-(1-&gt;4)-Mur2Ac(oyl-L-Ala-gamma-D-Glu-L-Lys-D-Ala-D-Ala)-di-trans,octa-cis-undecaprenyl diphosphate = [GlcNAc-(1-&gt;4)-Mur2Ac(oyl-L-Ala-gamma-D-Glu-L-Lys-D-Ala-D-Ala)](n+1)-di-trans,octa-cis-undecaprenyl diphosphate + di-trans,octa-cis-undecaprenyl diphosphate + H(+)</text>
        <dbReference type="Rhea" id="RHEA:23708"/>
        <dbReference type="Rhea" id="RHEA-COMP:9602"/>
        <dbReference type="Rhea" id="RHEA-COMP:9603"/>
        <dbReference type="ChEBI" id="CHEBI:15378"/>
        <dbReference type="ChEBI" id="CHEBI:58405"/>
        <dbReference type="ChEBI" id="CHEBI:60033"/>
        <dbReference type="ChEBI" id="CHEBI:78435"/>
        <dbReference type="EC" id="2.4.99.28"/>
    </reaction>
</comment>
<evidence type="ECO:0000313" key="14">
    <source>
        <dbReference type="Proteomes" id="UP001601059"/>
    </source>
</evidence>
<keyword evidence="10" id="KW-1133">Transmembrane helix</keyword>
<keyword evidence="1" id="KW-0121">Carboxypeptidase</keyword>
<evidence type="ECO:0000259" key="11">
    <source>
        <dbReference type="Pfam" id="PF00905"/>
    </source>
</evidence>
<feature type="compositionally biased region" description="Gly residues" evidence="9">
    <location>
        <begin position="834"/>
        <end position="858"/>
    </location>
</feature>
<keyword evidence="6" id="KW-0511">Multifunctional enzyme</keyword>
<dbReference type="GO" id="GO:0016757">
    <property type="term" value="F:glycosyltransferase activity"/>
    <property type="evidence" value="ECO:0007669"/>
    <property type="project" value="UniProtKB-KW"/>
</dbReference>
<reference evidence="13 14" key="1">
    <citation type="submission" date="2024-08" db="EMBL/GenBank/DDBJ databases">
        <title>Two novel Cytobacillus novel species.</title>
        <authorList>
            <person name="Liu G."/>
        </authorList>
    </citation>
    <scope>NUCLEOTIDE SEQUENCE [LARGE SCALE GENOMIC DNA]</scope>
    <source>
        <strain evidence="13 14">FJAT-54145</strain>
    </source>
</reference>
<dbReference type="InterPro" id="IPR001264">
    <property type="entry name" value="Glyco_trans_51"/>
</dbReference>
<gene>
    <name evidence="13" type="ORF">ACFYKX_16490</name>
</gene>
<dbReference type="InterPro" id="IPR001460">
    <property type="entry name" value="PCN-bd_Tpept"/>
</dbReference>
<feature type="transmembrane region" description="Helical" evidence="10">
    <location>
        <begin position="34"/>
        <end position="57"/>
    </location>
</feature>
<proteinExistence type="predicted"/>
<evidence type="ECO:0000256" key="3">
    <source>
        <dbReference type="ARBA" id="ARBA00022676"/>
    </source>
</evidence>
<keyword evidence="3 13" id="KW-0328">Glycosyltransferase</keyword>